<dbReference type="InterPro" id="IPR024741">
    <property type="entry name" value="Condensin2_G2"/>
</dbReference>
<feature type="region of interest" description="Disordered" evidence="1">
    <location>
        <begin position="451"/>
        <end position="486"/>
    </location>
</feature>
<evidence type="ECO:0000313" key="3">
    <source>
        <dbReference type="Proteomes" id="UP001209878"/>
    </source>
</evidence>
<dbReference type="GO" id="GO:0000070">
    <property type="term" value="P:mitotic sister chromatid segregation"/>
    <property type="evidence" value="ECO:0007669"/>
    <property type="project" value="TreeGrafter"/>
</dbReference>
<dbReference type="SUPFAM" id="SSF48371">
    <property type="entry name" value="ARM repeat"/>
    <property type="match status" value="1"/>
</dbReference>
<dbReference type="InterPro" id="IPR011989">
    <property type="entry name" value="ARM-like"/>
</dbReference>
<dbReference type="Proteomes" id="UP001209878">
    <property type="component" value="Unassembled WGS sequence"/>
</dbReference>
<dbReference type="GO" id="GO:0005634">
    <property type="term" value="C:nucleus"/>
    <property type="evidence" value="ECO:0007669"/>
    <property type="project" value="InterPro"/>
</dbReference>
<protein>
    <recommendedName>
        <fullName evidence="4">Condensin-2 complex subunit G2</fullName>
    </recommendedName>
</protein>
<dbReference type="PANTHER" id="PTHR16199:SF4">
    <property type="entry name" value="CONDENSIN-2 COMPLEX SUBUNIT G2"/>
    <property type="match status" value="1"/>
</dbReference>
<dbReference type="Pfam" id="PF12422">
    <property type="entry name" value="Condensin2nSMC"/>
    <property type="match status" value="1"/>
</dbReference>
<feature type="compositionally biased region" description="Polar residues" evidence="1">
    <location>
        <begin position="460"/>
        <end position="473"/>
    </location>
</feature>
<sequence>MVFSVKPGVILHSMVFSVKPGVILHSMVFSVKPGVILHSMVFSVKPGVILHTMVFSVKPGVILHSMVFSVKPGVILHTMVFSVKPGVILHTMVFNVKPGVILHSMVFCVKPGVILHSMVFSVKPGVILHSMVFSVKPGVILHSTLALERYGQVYFKAWRMAVGPCLKKLEVDCVQDLMYHAIHAARGSSRSLASSLRKLLNEIHKQKQQPGVDYMLQQLYEPILWRSLNRLLQDTSVTVRCVAVQGVCRICNVFWELIPAKVIQTLLLTLVRDLAWDSASADVRQAVLRGFAYLLDNVLCHPTLKTLLPELRDLLHDTAEKVRIAFIEILQKAKGIRTFKFWAIAPIDHLLARLEVDTPPVTRRIATLLFNSYMPLDKGVDVQLTRGISLIESNRGAARRFYQNVQRHMTLEDSVNFMSAVCRCLLVCVRNERQENTSGVEQDVLETFDEQEAEKENLGQGDSNVNQGDSSQGDSERGDTGEESDNLSIRDTDVVIGLLETVVIMWCSTLPQLEKKFSLMQSANYEMKKKLQKRFSYAVPELFRVLDHPEMMSALIMLAGFLPPAVIPTVSRRMLSRLRALSADCVPNDYGTILESMCKWGKIGDVLEMISDWLTASLATEAASSSVATSGGAKIQKTGKSVMFSEPSPPKSQLGLDYLTYLTRHSACREILLKCKRDDLRDITAHLDEVKTHLQQRLGGQDTASDELDDTLLVNTFEVLYKLKVILHDPENQNQDVLEAFQQLLVWLESHVLPHLRKQKPQKRHQRRLLNTVNATLLDEPSGDPCQLSQTLPQVSDMITMSQTMMMSQTMLSETLIGQKRLAVDDRTDLAVQLIVKALTLASNMLLVGVGNEELVSRLAEFASQLLQLDDGVAFLPQIVHLTYQIAELSSSFTTNRPGGDSCTGFHGDVIPSLLEKLIEMLAKLSQKKRETAERVMPAIKSAFSEILLTYYRQHSLNQTINKNVMATIVSATVAEMTNELKKASDSDYETRQSVLELPPLSAFLLAVLLRRTLILGVYLEDMNTCINSGVLSGVHSLCGALHLISVIAKGNCCVGEIKECLTNIQGKLDTCETLDGEDDQAVVNRKLHTAGMNLLKDCMTTVGMVA</sequence>
<organism evidence="2 3">
    <name type="scientific">Ridgeia piscesae</name>
    <name type="common">Tubeworm</name>
    <dbReference type="NCBI Taxonomy" id="27915"/>
    <lineage>
        <taxon>Eukaryota</taxon>
        <taxon>Metazoa</taxon>
        <taxon>Spiralia</taxon>
        <taxon>Lophotrochozoa</taxon>
        <taxon>Annelida</taxon>
        <taxon>Polychaeta</taxon>
        <taxon>Sedentaria</taxon>
        <taxon>Canalipalpata</taxon>
        <taxon>Sabellida</taxon>
        <taxon>Siboglinidae</taxon>
        <taxon>Ridgeia</taxon>
    </lineage>
</organism>
<reference evidence="2" key="1">
    <citation type="journal article" date="2023" name="Mol. Biol. Evol.">
        <title>Third-Generation Sequencing Reveals the Adaptive Role of the Epigenome in Three Deep-Sea Polychaetes.</title>
        <authorList>
            <person name="Perez M."/>
            <person name="Aroh O."/>
            <person name="Sun Y."/>
            <person name="Lan Y."/>
            <person name="Juniper S.K."/>
            <person name="Young C.R."/>
            <person name="Angers B."/>
            <person name="Qian P.Y."/>
        </authorList>
    </citation>
    <scope>NUCLEOTIDE SEQUENCE</scope>
    <source>
        <strain evidence="2">R07B-5</strain>
    </source>
</reference>
<dbReference type="EMBL" id="JAODUO010001361">
    <property type="protein sequence ID" value="KAK2165533.1"/>
    <property type="molecule type" value="Genomic_DNA"/>
</dbReference>
<dbReference type="PANTHER" id="PTHR16199">
    <property type="entry name" value="CONDENSIN-2 COMPLEX SUBUNIT G2"/>
    <property type="match status" value="1"/>
</dbReference>
<evidence type="ECO:0008006" key="4">
    <source>
        <dbReference type="Google" id="ProtNLM"/>
    </source>
</evidence>
<gene>
    <name evidence="2" type="ORF">NP493_1362g01036</name>
</gene>
<dbReference type="AlphaFoldDB" id="A0AAD9NED3"/>
<name>A0AAD9NED3_RIDPI</name>
<dbReference type="InterPro" id="IPR016024">
    <property type="entry name" value="ARM-type_fold"/>
</dbReference>
<accession>A0AAD9NED3</accession>
<comment type="caution">
    <text evidence="2">The sequence shown here is derived from an EMBL/GenBank/DDBJ whole genome shotgun (WGS) entry which is preliminary data.</text>
</comment>
<proteinExistence type="predicted"/>
<evidence type="ECO:0000313" key="2">
    <source>
        <dbReference type="EMBL" id="KAK2165533.1"/>
    </source>
</evidence>
<evidence type="ECO:0000256" key="1">
    <source>
        <dbReference type="SAM" id="MobiDB-lite"/>
    </source>
</evidence>
<keyword evidence="3" id="KW-1185">Reference proteome</keyword>
<dbReference type="Gene3D" id="1.25.10.10">
    <property type="entry name" value="Leucine-rich Repeat Variant"/>
    <property type="match status" value="1"/>
</dbReference>
<dbReference type="GO" id="GO:0000796">
    <property type="term" value="C:condensin complex"/>
    <property type="evidence" value="ECO:0007669"/>
    <property type="project" value="TreeGrafter"/>
</dbReference>